<gene>
    <name evidence="9" type="ORF">JNB61_11295</name>
</gene>
<comment type="caution">
    <text evidence="9">The sequence shown here is derived from an EMBL/GenBank/DDBJ whole genome shotgun (WGS) entry which is preliminary data.</text>
</comment>
<reference evidence="9 10" key="1">
    <citation type="journal article" date="2021" name="MBio">
        <title>Poor Competitiveness of Bradyrhizobium in Pigeon Pea Root Colonization in Indian Soils.</title>
        <authorList>
            <person name="Chalasani D."/>
            <person name="Basu A."/>
            <person name="Pullabhotla S.V.S.R.N."/>
            <person name="Jorrin B."/>
            <person name="Neal A.L."/>
            <person name="Poole P.S."/>
            <person name="Podile A.R."/>
            <person name="Tkacz A."/>
        </authorList>
    </citation>
    <scope>NUCLEOTIDE SEQUENCE [LARGE SCALE GENOMIC DNA]</scope>
    <source>
        <strain evidence="9 10">HU12</strain>
    </source>
</reference>
<dbReference type="Gene3D" id="1.10.3720.10">
    <property type="entry name" value="MetI-like"/>
    <property type="match status" value="1"/>
</dbReference>
<keyword evidence="2 7" id="KW-0813">Transport</keyword>
<name>A0ABS7HZS8_9MICO</name>
<evidence type="ECO:0000256" key="2">
    <source>
        <dbReference type="ARBA" id="ARBA00022448"/>
    </source>
</evidence>
<keyword evidence="6 7" id="KW-0472">Membrane</keyword>
<dbReference type="PANTHER" id="PTHR43163:SF6">
    <property type="entry name" value="DIPEPTIDE TRANSPORT SYSTEM PERMEASE PROTEIN DPPB-RELATED"/>
    <property type="match status" value="1"/>
</dbReference>
<evidence type="ECO:0000256" key="6">
    <source>
        <dbReference type="ARBA" id="ARBA00023136"/>
    </source>
</evidence>
<sequence length="313" mass="33247">MTSYILRRLGAGLVLAVLVTFITFLLLSTSFQDVAKTILGQSATPETTEALMQSKGWDQPVVAQYFNWLAGAVQGDFGTSVYTSLPVAPTVLQRLAVTLSVILPALILTVIMSTILGVWAASRGGAADRVSQGISLIGYIIPGLLLAIGLVVIFAVQLKWLPATGYTPPGEDPAAWARSITIPVIVLTIGGVANMAAQVRGRMIDELRRDYVRTLRTRGVSTTSIVVRHALRNAASPALTVMSLEFIAMFGGALIIENVFALPGYGSFAFNASLQGDIPVIMGITAFGVLLVTVVNLLTDLANGWLNPKARVH</sequence>
<evidence type="ECO:0000256" key="7">
    <source>
        <dbReference type="RuleBase" id="RU363032"/>
    </source>
</evidence>
<keyword evidence="5 7" id="KW-1133">Transmembrane helix</keyword>
<evidence type="ECO:0000256" key="1">
    <source>
        <dbReference type="ARBA" id="ARBA00004651"/>
    </source>
</evidence>
<accession>A0ABS7HZS8</accession>
<dbReference type="SUPFAM" id="SSF161098">
    <property type="entry name" value="MetI-like"/>
    <property type="match status" value="1"/>
</dbReference>
<feature type="transmembrane region" description="Helical" evidence="7">
    <location>
        <begin position="176"/>
        <end position="199"/>
    </location>
</feature>
<feature type="transmembrane region" description="Helical" evidence="7">
    <location>
        <begin position="133"/>
        <end position="156"/>
    </location>
</feature>
<evidence type="ECO:0000313" key="10">
    <source>
        <dbReference type="Proteomes" id="UP000777440"/>
    </source>
</evidence>
<organism evidence="9 10">
    <name type="scientific">Microbacterium ureisolvens</name>
    <dbReference type="NCBI Taxonomy" id="2781186"/>
    <lineage>
        <taxon>Bacteria</taxon>
        <taxon>Bacillati</taxon>
        <taxon>Actinomycetota</taxon>
        <taxon>Actinomycetes</taxon>
        <taxon>Micrococcales</taxon>
        <taxon>Microbacteriaceae</taxon>
        <taxon>Microbacterium</taxon>
    </lineage>
</organism>
<feature type="domain" description="ABC transmembrane type-1" evidence="8">
    <location>
        <begin position="95"/>
        <end position="299"/>
    </location>
</feature>
<dbReference type="Pfam" id="PF00528">
    <property type="entry name" value="BPD_transp_1"/>
    <property type="match status" value="1"/>
</dbReference>
<comment type="subcellular location">
    <subcellularLocation>
        <location evidence="1 7">Cell membrane</location>
        <topology evidence="1 7">Multi-pass membrane protein</topology>
    </subcellularLocation>
</comment>
<evidence type="ECO:0000259" key="8">
    <source>
        <dbReference type="PROSITE" id="PS50928"/>
    </source>
</evidence>
<dbReference type="InterPro" id="IPR000515">
    <property type="entry name" value="MetI-like"/>
</dbReference>
<comment type="similarity">
    <text evidence="7">Belongs to the binding-protein-dependent transport system permease family.</text>
</comment>
<dbReference type="Proteomes" id="UP000777440">
    <property type="component" value="Unassembled WGS sequence"/>
</dbReference>
<dbReference type="CDD" id="cd06261">
    <property type="entry name" value="TM_PBP2"/>
    <property type="match status" value="1"/>
</dbReference>
<proteinExistence type="inferred from homology"/>
<evidence type="ECO:0000256" key="3">
    <source>
        <dbReference type="ARBA" id="ARBA00022475"/>
    </source>
</evidence>
<dbReference type="PANTHER" id="PTHR43163">
    <property type="entry name" value="DIPEPTIDE TRANSPORT SYSTEM PERMEASE PROTEIN DPPB-RELATED"/>
    <property type="match status" value="1"/>
</dbReference>
<feature type="transmembrane region" description="Helical" evidence="7">
    <location>
        <begin position="238"/>
        <end position="260"/>
    </location>
</feature>
<dbReference type="Pfam" id="PF19300">
    <property type="entry name" value="BPD_transp_1_N"/>
    <property type="match status" value="1"/>
</dbReference>
<evidence type="ECO:0000256" key="4">
    <source>
        <dbReference type="ARBA" id="ARBA00022692"/>
    </source>
</evidence>
<keyword evidence="3" id="KW-1003">Cell membrane</keyword>
<dbReference type="InterPro" id="IPR035906">
    <property type="entry name" value="MetI-like_sf"/>
</dbReference>
<keyword evidence="10" id="KW-1185">Reference proteome</keyword>
<protein>
    <submittedName>
        <fullName evidence="9">ABC transporter permease</fullName>
    </submittedName>
</protein>
<evidence type="ECO:0000256" key="5">
    <source>
        <dbReference type="ARBA" id="ARBA00022989"/>
    </source>
</evidence>
<keyword evidence="4 7" id="KW-0812">Transmembrane</keyword>
<evidence type="ECO:0000313" key="9">
    <source>
        <dbReference type="EMBL" id="MBW9110359.1"/>
    </source>
</evidence>
<dbReference type="PROSITE" id="PS50928">
    <property type="entry name" value="ABC_TM1"/>
    <property type="match status" value="1"/>
</dbReference>
<feature type="transmembrane region" description="Helical" evidence="7">
    <location>
        <begin position="280"/>
        <end position="299"/>
    </location>
</feature>
<dbReference type="RefSeq" id="WP_220339686.1">
    <property type="nucleotide sequence ID" value="NZ_JAEUAX010000005.1"/>
</dbReference>
<dbReference type="EMBL" id="JAEUAX010000005">
    <property type="protein sequence ID" value="MBW9110359.1"/>
    <property type="molecule type" value="Genomic_DNA"/>
</dbReference>
<dbReference type="InterPro" id="IPR045621">
    <property type="entry name" value="BPD_transp_1_N"/>
</dbReference>
<feature type="transmembrane region" description="Helical" evidence="7">
    <location>
        <begin position="95"/>
        <end position="121"/>
    </location>
</feature>